<sequence length="122" mass="12951">MWNVVILWVGCVVSLSYGHMCLVTPPQRGPSNDINAVGASDCYLKTGPCGGRTQNLTSGTALVAGKQFVVTIQKNLDHFNAARPGYFAVSIGADEASLKEIHRIADTAEPSLALYSDDVTVP</sequence>
<protein>
    <submittedName>
        <fullName evidence="2">Uncharacterized protein</fullName>
    </submittedName>
</protein>
<dbReference type="AlphaFoldDB" id="A0AAV2HXW9"/>
<evidence type="ECO:0000313" key="2">
    <source>
        <dbReference type="EMBL" id="CAL1537792.1"/>
    </source>
</evidence>
<feature type="signal peptide" evidence="1">
    <location>
        <begin position="1"/>
        <end position="18"/>
    </location>
</feature>
<reference evidence="2 3" key="1">
    <citation type="submission" date="2024-04" db="EMBL/GenBank/DDBJ databases">
        <authorList>
            <consortium name="Genoscope - CEA"/>
            <person name="William W."/>
        </authorList>
    </citation>
    <scope>NUCLEOTIDE SEQUENCE [LARGE SCALE GENOMIC DNA]</scope>
</reference>
<gene>
    <name evidence="2" type="ORF">GSLYS_00011694001</name>
</gene>
<comment type="caution">
    <text evidence="2">The sequence shown here is derived from an EMBL/GenBank/DDBJ whole genome shotgun (WGS) entry which is preliminary data.</text>
</comment>
<keyword evidence="1" id="KW-0732">Signal</keyword>
<name>A0AAV2HXW9_LYMST</name>
<organism evidence="2 3">
    <name type="scientific">Lymnaea stagnalis</name>
    <name type="common">Great pond snail</name>
    <name type="synonym">Helix stagnalis</name>
    <dbReference type="NCBI Taxonomy" id="6523"/>
    <lineage>
        <taxon>Eukaryota</taxon>
        <taxon>Metazoa</taxon>
        <taxon>Spiralia</taxon>
        <taxon>Lophotrochozoa</taxon>
        <taxon>Mollusca</taxon>
        <taxon>Gastropoda</taxon>
        <taxon>Heterobranchia</taxon>
        <taxon>Euthyneura</taxon>
        <taxon>Panpulmonata</taxon>
        <taxon>Hygrophila</taxon>
        <taxon>Lymnaeoidea</taxon>
        <taxon>Lymnaeidae</taxon>
        <taxon>Lymnaea</taxon>
    </lineage>
</organism>
<evidence type="ECO:0000256" key="1">
    <source>
        <dbReference type="SAM" id="SignalP"/>
    </source>
</evidence>
<dbReference type="PANTHER" id="PTHR37916:SF1">
    <property type="entry name" value="COPPER ACQUISITION FACTOR BIM1-LIKE DOMAIN-CONTAINING PROTEIN"/>
    <property type="match status" value="1"/>
</dbReference>
<dbReference type="Proteomes" id="UP001497497">
    <property type="component" value="Unassembled WGS sequence"/>
</dbReference>
<keyword evidence="3" id="KW-1185">Reference proteome</keyword>
<accession>A0AAV2HXW9</accession>
<feature type="chain" id="PRO_5043886757" evidence="1">
    <location>
        <begin position="19"/>
        <end position="122"/>
    </location>
</feature>
<dbReference type="EMBL" id="CAXITT010000275">
    <property type="protein sequence ID" value="CAL1537792.1"/>
    <property type="molecule type" value="Genomic_DNA"/>
</dbReference>
<proteinExistence type="predicted"/>
<dbReference type="PANTHER" id="PTHR37916">
    <property type="entry name" value="CHITIN-BINDING TYPE-4 DOMAIN-CONTAINING PROTEIN"/>
    <property type="match status" value="1"/>
</dbReference>
<evidence type="ECO:0000313" key="3">
    <source>
        <dbReference type="Proteomes" id="UP001497497"/>
    </source>
</evidence>